<dbReference type="InterPro" id="IPR005990">
    <property type="entry name" value="IMP_DH"/>
</dbReference>
<evidence type="ECO:0000256" key="8">
    <source>
        <dbReference type="ARBA" id="ARBA00022958"/>
    </source>
</evidence>
<evidence type="ECO:0000256" key="19">
    <source>
        <dbReference type="RuleBase" id="RU003927"/>
    </source>
</evidence>
<dbReference type="EC" id="1.1.1.205" evidence="13 20"/>
<comment type="caution">
    <text evidence="13">Lacks conserved residue(s) required for the propagation of feature annotation.</text>
</comment>
<evidence type="ECO:0000259" key="21">
    <source>
        <dbReference type="PROSITE" id="PS51371"/>
    </source>
</evidence>
<dbReference type="HAMAP" id="MF_01964">
    <property type="entry name" value="IMPDH"/>
    <property type="match status" value="1"/>
</dbReference>
<comment type="pathway">
    <text evidence="13 20">Purine metabolism; XMP biosynthesis via de novo pathway; XMP from IMP: step 1/1.</text>
</comment>
<evidence type="ECO:0000256" key="9">
    <source>
        <dbReference type="ARBA" id="ARBA00023002"/>
    </source>
</evidence>
<feature type="binding site" description="in other chain" evidence="13 17">
    <location>
        <position position="302"/>
    </location>
    <ligand>
        <name>K(+)</name>
        <dbReference type="ChEBI" id="CHEBI:29103"/>
        <note>ligand shared between two tetrameric partners</note>
    </ligand>
</feature>
<feature type="binding site" evidence="13 15">
    <location>
        <begin position="385"/>
        <end position="389"/>
    </location>
    <ligand>
        <name>IMP</name>
        <dbReference type="ChEBI" id="CHEBI:58053"/>
    </ligand>
</feature>
<accession>A0A140L4Y2</accession>
<dbReference type="GO" id="GO:0003938">
    <property type="term" value="F:IMP dehydrogenase activity"/>
    <property type="evidence" value="ECO:0007669"/>
    <property type="project" value="UniProtKB-UniRule"/>
</dbReference>
<feature type="binding site" evidence="13">
    <location>
        <position position="248"/>
    </location>
    <ligand>
        <name>NAD(+)</name>
        <dbReference type="ChEBI" id="CHEBI:57540"/>
    </ligand>
</feature>
<keyword evidence="23" id="KW-1185">Reference proteome</keyword>
<evidence type="ECO:0000256" key="13">
    <source>
        <dbReference type="HAMAP-Rule" id="MF_01964"/>
    </source>
</evidence>
<dbReference type="AlphaFoldDB" id="A0A140L4Y2"/>
<keyword evidence="4 13" id="KW-0479">Metal-binding</keyword>
<evidence type="ECO:0000256" key="11">
    <source>
        <dbReference type="ARBA" id="ARBA00023122"/>
    </source>
</evidence>
<feature type="active site" description="Proton acceptor" evidence="13 14">
    <location>
        <position position="401"/>
    </location>
</feature>
<feature type="binding site" evidence="13">
    <location>
        <position position="468"/>
    </location>
    <ligand>
        <name>K(+)</name>
        <dbReference type="ChEBI" id="CHEBI:29103"/>
        <note>ligand shared between two tetrameric partners</note>
    </ligand>
</feature>
<dbReference type="SUPFAM" id="SSF54631">
    <property type="entry name" value="CBS-domain pair"/>
    <property type="match status" value="1"/>
</dbReference>
<comment type="cofactor">
    <cofactor evidence="1 13">
        <name>K(+)</name>
        <dbReference type="ChEBI" id="CHEBI:29103"/>
    </cofactor>
</comment>
<dbReference type="GO" id="GO:0000166">
    <property type="term" value="F:nucleotide binding"/>
    <property type="evidence" value="ECO:0007669"/>
    <property type="project" value="UniProtKB-UniRule"/>
</dbReference>
<keyword evidence="7 13" id="KW-0658">Purine biosynthesis</keyword>
<feature type="binding site" evidence="13 15">
    <location>
        <position position="303"/>
    </location>
    <ligand>
        <name>IMP</name>
        <dbReference type="ChEBI" id="CHEBI:58053"/>
    </ligand>
</feature>
<dbReference type="InterPro" id="IPR046342">
    <property type="entry name" value="CBS_dom_sf"/>
</dbReference>
<comment type="catalytic activity">
    <reaction evidence="12 13 20">
        <text>IMP + NAD(+) + H2O = XMP + NADH + H(+)</text>
        <dbReference type="Rhea" id="RHEA:11708"/>
        <dbReference type="ChEBI" id="CHEBI:15377"/>
        <dbReference type="ChEBI" id="CHEBI:15378"/>
        <dbReference type="ChEBI" id="CHEBI:57464"/>
        <dbReference type="ChEBI" id="CHEBI:57540"/>
        <dbReference type="ChEBI" id="CHEBI:57945"/>
        <dbReference type="ChEBI" id="CHEBI:58053"/>
        <dbReference type="EC" id="1.1.1.205"/>
    </reaction>
</comment>
<feature type="binding site" evidence="13">
    <location>
        <position position="467"/>
    </location>
    <ligand>
        <name>K(+)</name>
        <dbReference type="ChEBI" id="CHEBI:29103"/>
        <note>ligand shared between two tetrameric partners</note>
    </ligand>
</feature>
<dbReference type="PANTHER" id="PTHR11911:SF111">
    <property type="entry name" value="INOSINE-5'-MONOPHOSPHATE DEHYDROGENASE"/>
    <property type="match status" value="1"/>
</dbReference>
<keyword evidence="11 18" id="KW-0129">CBS domain</keyword>
<dbReference type="STRING" id="520762.AN619_16030"/>
<dbReference type="SUPFAM" id="SSF51412">
    <property type="entry name" value="Inosine monophosphate dehydrogenase (IMPDH)"/>
    <property type="match status" value="1"/>
</dbReference>
<sequence>MEGKLIKEGLTFDDVLLIPQKSSVLPRDVDVRTRLTKKIKLNIPLMSAGMDTVTEARLAIAIAREGGIGIIHKNMSIERQALEVDKVKRSEHGVIVDPFYLSPEHVIGDALELMERYHISGVPITDKNKKLVGILTNRDIRFENDMNKRIEEVMTKENLVTAKEGISMEEAEKILKSRKIEKLPIVDDEGYLKGLITIKDIEKAIQYPNSAKDEKGRLLVGAAIGVTGDMLERTAALVKAGVDVIVVDTAHGHSQGVLDAVKRVKSIYPDLQVIAGNVATAEATEDLIKAGADAVKVGIGPGSICTTRVVAGIGVPQITAIYDCAQAAKKYDIPIIADGGIKYSGDIAKAIGAGADVCMIGSLFAGTEESPGEMVIYKGRSFKVYRGMGSMGAMACGSKDRYFQENEKKFVPEGVEGKVPYRGALKDIVYQMVGGLKAGMGYCGTPTIKDLKENGKFIKITAAGLRESHPHDISITKEAPNYSVSE</sequence>
<dbReference type="Gene3D" id="3.20.20.70">
    <property type="entry name" value="Aldolase class I"/>
    <property type="match status" value="1"/>
</dbReference>
<name>A0A140L4Y2_9FIRM</name>
<feature type="binding site" evidence="13 16">
    <location>
        <begin position="298"/>
        <end position="300"/>
    </location>
    <ligand>
        <name>NAD(+)</name>
        <dbReference type="ChEBI" id="CHEBI:57540"/>
    </ligand>
</feature>
<feature type="binding site" evidence="13 15">
    <location>
        <position position="413"/>
    </location>
    <ligand>
        <name>IMP</name>
        <dbReference type="ChEBI" id="CHEBI:58053"/>
    </ligand>
</feature>
<evidence type="ECO:0000256" key="20">
    <source>
        <dbReference type="RuleBase" id="RU003928"/>
    </source>
</evidence>
<proteinExistence type="inferred from homology"/>
<feature type="binding site" evidence="13 15">
    <location>
        <begin position="338"/>
        <end position="340"/>
    </location>
    <ligand>
        <name>IMP</name>
        <dbReference type="ChEBI" id="CHEBI:58053"/>
    </ligand>
</feature>
<reference evidence="22 23" key="1">
    <citation type="submission" date="2015-12" db="EMBL/GenBank/DDBJ databases">
        <title>Draft genome sequence of the thermoanaerobe Thermotalea metallivorans, an isolate from the runoff channel of the Great Artesian Basin, Australia.</title>
        <authorList>
            <person name="Patel B.K."/>
        </authorList>
    </citation>
    <scope>NUCLEOTIDE SEQUENCE [LARGE SCALE GENOMIC DNA]</scope>
    <source>
        <strain evidence="22 23">B2-1</strain>
    </source>
</reference>
<dbReference type="Proteomes" id="UP000070456">
    <property type="component" value="Unassembled WGS sequence"/>
</dbReference>
<evidence type="ECO:0000256" key="14">
    <source>
        <dbReference type="PIRSR" id="PIRSR000130-1"/>
    </source>
</evidence>
<dbReference type="PATRIC" id="fig|520762.4.peg.1778"/>
<dbReference type="InterPro" id="IPR000644">
    <property type="entry name" value="CBS_dom"/>
</dbReference>
<evidence type="ECO:0000256" key="15">
    <source>
        <dbReference type="PIRSR" id="PIRSR000130-2"/>
    </source>
</evidence>
<comment type="function">
    <text evidence="13">Catalyzes the conversion of inosine 5'-phosphate (IMP) to xanthosine 5'-phosphate (XMP), the first committed and rate-limiting step in the de novo synthesis of guanine nucleotides, and therefore plays an important role in the regulation of cell growth.</text>
</comment>
<comment type="caution">
    <text evidence="22">The sequence shown here is derived from an EMBL/GenBank/DDBJ whole genome shotgun (WGS) entry which is preliminary data.</text>
</comment>
<dbReference type="PROSITE" id="PS51371">
    <property type="entry name" value="CBS"/>
    <property type="match status" value="2"/>
</dbReference>
<feature type="active site" description="Thioimidate intermediate" evidence="13 14">
    <location>
        <position position="305"/>
    </location>
</feature>
<dbReference type="SMART" id="SM01240">
    <property type="entry name" value="IMPDH"/>
    <property type="match status" value="1"/>
</dbReference>
<feature type="binding site" evidence="13">
    <location>
        <position position="469"/>
    </location>
    <ligand>
        <name>K(+)</name>
        <dbReference type="ChEBI" id="CHEBI:29103"/>
        <note>ligand shared between two tetrameric partners</note>
    </ligand>
</feature>
<feature type="binding site" evidence="13 15">
    <location>
        <begin position="361"/>
        <end position="362"/>
    </location>
    <ligand>
        <name>IMP</name>
        <dbReference type="ChEBI" id="CHEBI:58053"/>
    </ligand>
</feature>
<evidence type="ECO:0000256" key="1">
    <source>
        <dbReference type="ARBA" id="ARBA00001958"/>
    </source>
</evidence>
<evidence type="ECO:0000256" key="10">
    <source>
        <dbReference type="ARBA" id="ARBA00023027"/>
    </source>
</evidence>
<keyword evidence="8 13" id="KW-0630">Potassium</keyword>
<dbReference type="GO" id="GO:0006183">
    <property type="term" value="P:GTP biosynthetic process"/>
    <property type="evidence" value="ECO:0007669"/>
    <property type="project" value="TreeGrafter"/>
</dbReference>
<dbReference type="PIRSF" id="PIRSF000130">
    <property type="entry name" value="IMPDH"/>
    <property type="match status" value="1"/>
</dbReference>
<feature type="domain" description="CBS" evidence="21">
    <location>
        <begin position="94"/>
        <end position="152"/>
    </location>
</feature>
<dbReference type="SMART" id="SM00116">
    <property type="entry name" value="CBS"/>
    <property type="match status" value="2"/>
</dbReference>
<dbReference type="RefSeq" id="WP_068556201.1">
    <property type="nucleotide sequence ID" value="NZ_LOEE01000032.1"/>
</dbReference>
<keyword evidence="10 13" id="KW-0520">NAD</keyword>
<evidence type="ECO:0000256" key="7">
    <source>
        <dbReference type="ARBA" id="ARBA00022755"/>
    </source>
</evidence>
<keyword evidence="5" id="KW-0677">Repeat</keyword>
<dbReference type="InterPro" id="IPR001093">
    <property type="entry name" value="IMP_DH_GMPRt"/>
</dbReference>
<evidence type="ECO:0000256" key="16">
    <source>
        <dbReference type="PIRSR" id="PIRSR000130-3"/>
    </source>
</evidence>
<dbReference type="PROSITE" id="PS00487">
    <property type="entry name" value="IMP_DH_GMP_RED"/>
    <property type="match status" value="1"/>
</dbReference>
<evidence type="ECO:0000313" key="22">
    <source>
        <dbReference type="EMBL" id="KXG75607.1"/>
    </source>
</evidence>
<feature type="binding site" description="in other chain" evidence="13 17">
    <location>
        <position position="300"/>
    </location>
    <ligand>
        <name>K(+)</name>
        <dbReference type="ChEBI" id="CHEBI:29103"/>
        <note>ligand shared between two tetrameric partners</note>
    </ligand>
</feature>
<feature type="binding site" evidence="16">
    <location>
        <begin position="248"/>
        <end position="250"/>
    </location>
    <ligand>
        <name>NAD(+)</name>
        <dbReference type="ChEBI" id="CHEBI:57540"/>
    </ligand>
</feature>
<dbReference type="Pfam" id="PF00478">
    <property type="entry name" value="IMPDH"/>
    <property type="match status" value="1"/>
</dbReference>
<dbReference type="FunFam" id="3.20.20.70:FF:000003">
    <property type="entry name" value="GMP reductase"/>
    <property type="match status" value="1"/>
</dbReference>
<dbReference type="NCBIfam" id="TIGR01302">
    <property type="entry name" value="IMP_dehydrog"/>
    <property type="match status" value="1"/>
</dbReference>
<dbReference type="Pfam" id="PF00571">
    <property type="entry name" value="CBS"/>
    <property type="match status" value="2"/>
</dbReference>
<evidence type="ECO:0000256" key="2">
    <source>
        <dbReference type="ARBA" id="ARBA00005502"/>
    </source>
</evidence>
<dbReference type="PANTHER" id="PTHR11911">
    <property type="entry name" value="INOSINE-5-MONOPHOSPHATE DEHYDROGENASE RELATED"/>
    <property type="match status" value="1"/>
</dbReference>
<keyword evidence="6 13" id="KW-0332">GMP biosynthesis</keyword>
<dbReference type="CDD" id="cd00381">
    <property type="entry name" value="IMPDH"/>
    <property type="match status" value="1"/>
</dbReference>
<protein>
    <recommendedName>
        <fullName evidence="13 20">Inosine-5'-monophosphate dehydrogenase</fullName>
        <shortName evidence="13">IMP dehydrogenase</shortName>
        <shortName evidence="13">IMPD</shortName>
        <shortName evidence="13">IMPDH</shortName>
        <ecNumber evidence="13 20">1.1.1.205</ecNumber>
    </recommendedName>
</protein>
<evidence type="ECO:0000256" key="12">
    <source>
        <dbReference type="ARBA" id="ARBA00048028"/>
    </source>
</evidence>
<evidence type="ECO:0000256" key="18">
    <source>
        <dbReference type="PROSITE-ProRule" id="PRU00703"/>
    </source>
</evidence>
<dbReference type="OrthoDB" id="9805398at2"/>
<keyword evidence="9 13" id="KW-0560">Oxidoreductase</keyword>
<gene>
    <name evidence="13 22" type="primary">guaB</name>
    <name evidence="22" type="ORF">AN619_16030</name>
</gene>
<feature type="binding site" description="in other chain" evidence="13 17">
    <location>
        <position position="305"/>
    </location>
    <ligand>
        <name>K(+)</name>
        <dbReference type="ChEBI" id="CHEBI:29103"/>
        <note>ligand shared between two tetrameric partners</note>
    </ligand>
</feature>
<feature type="domain" description="CBS" evidence="21">
    <location>
        <begin position="154"/>
        <end position="214"/>
    </location>
</feature>
<dbReference type="GO" id="GO:0006177">
    <property type="term" value="P:GMP biosynthetic process"/>
    <property type="evidence" value="ECO:0007669"/>
    <property type="project" value="UniProtKB-UniRule"/>
</dbReference>
<dbReference type="UniPathway" id="UPA00601">
    <property type="reaction ID" value="UER00295"/>
</dbReference>
<evidence type="ECO:0000256" key="17">
    <source>
        <dbReference type="PIRSR" id="PIRSR000130-4"/>
    </source>
</evidence>
<comment type="activity regulation">
    <text evidence="13">Mycophenolic acid (MPA) is a non-competitive inhibitor that prevents formation of the closed enzyme conformation by binding to the same site as the amobile flap. In contrast, mizoribine monophosphate (MZP) is a competitive inhibitor that induces the closed conformation. MPA is a potent inhibitor of mammalian IMPDHs but a poor inhibitor of the bacterial enzymes. MZP is a more potent inhibitor of bacterial IMPDH.</text>
</comment>
<dbReference type="EMBL" id="LOEE01000032">
    <property type="protein sequence ID" value="KXG75607.1"/>
    <property type="molecule type" value="Genomic_DNA"/>
</dbReference>
<organism evidence="22 23">
    <name type="scientific">Thermotalea metallivorans</name>
    <dbReference type="NCBI Taxonomy" id="520762"/>
    <lineage>
        <taxon>Bacteria</taxon>
        <taxon>Bacillati</taxon>
        <taxon>Bacillota</taxon>
        <taxon>Clostridia</taxon>
        <taxon>Peptostreptococcales</taxon>
        <taxon>Thermotaleaceae</taxon>
        <taxon>Thermotalea</taxon>
    </lineage>
</organism>
<evidence type="ECO:0000313" key="23">
    <source>
        <dbReference type="Proteomes" id="UP000070456"/>
    </source>
</evidence>
<evidence type="ECO:0000256" key="5">
    <source>
        <dbReference type="ARBA" id="ARBA00022737"/>
    </source>
</evidence>
<dbReference type="InterPro" id="IPR013785">
    <property type="entry name" value="Aldolase_TIM"/>
</dbReference>
<comment type="similarity">
    <text evidence="2 13 19">Belongs to the IMPDH/GMPR family.</text>
</comment>
<evidence type="ECO:0000256" key="4">
    <source>
        <dbReference type="ARBA" id="ARBA00022723"/>
    </source>
</evidence>
<evidence type="ECO:0000256" key="3">
    <source>
        <dbReference type="ARBA" id="ARBA00011881"/>
    </source>
</evidence>
<dbReference type="CDD" id="cd04601">
    <property type="entry name" value="CBS_pair_IMPDH"/>
    <property type="match status" value="1"/>
</dbReference>
<dbReference type="InterPro" id="IPR015875">
    <property type="entry name" value="IMP_DH/GMP_Rdtase_CS"/>
</dbReference>
<evidence type="ECO:0000256" key="6">
    <source>
        <dbReference type="ARBA" id="ARBA00022749"/>
    </source>
</evidence>
<dbReference type="GO" id="GO:0046872">
    <property type="term" value="F:metal ion binding"/>
    <property type="evidence" value="ECO:0007669"/>
    <property type="project" value="UniProtKB-UniRule"/>
</dbReference>
<comment type="subunit">
    <text evidence="3 13">Homotetramer.</text>
</comment>